<accession>A0A9X2MGQ2</accession>
<keyword evidence="8 14" id="KW-0862">Zinc</keyword>
<evidence type="ECO:0000256" key="12">
    <source>
        <dbReference type="ARBA" id="ARBA00049861"/>
    </source>
</evidence>
<dbReference type="InterPro" id="IPR024072">
    <property type="entry name" value="DHFR-like_dom_sf"/>
</dbReference>
<dbReference type="EC" id="3.5.4.26" evidence="14"/>
<organism evidence="19 20">
    <name type="scientific">Anaerosalibacter massiliensis</name>
    <dbReference type="NCBI Taxonomy" id="1347392"/>
    <lineage>
        <taxon>Bacteria</taxon>
        <taxon>Bacillati</taxon>
        <taxon>Bacillota</taxon>
        <taxon>Tissierellia</taxon>
        <taxon>Tissierellales</taxon>
        <taxon>Sporanaerobacteraceae</taxon>
        <taxon>Anaerosalibacter</taxon>
    </lineage>
</organism>
<reference evidence="19" key="1">
    <citation type="submission" date="2022-07" db="EMBL/GenBank/DDBJ databases">
        <title>Enhanced cultured diversity of the mouse gut microbiota enables custom-made synthetic communities.</title>
        <authorList>
            <person name="Afrizal A."/>
        </authorList>
    </citation>
    <scope>NUCLEOTIDE SEQUENCE</scope>
    <source>
        <strain evidence="19">DSM 29482</strain>
    </source>
</reference>
<proteinExistence type="inferred from homology"/>
<keyword evidence="6 14" id="KW-0479">Metal-binding</keyword>
<keyword evidence="7 14" id="KW-0378">Hydrolase</keyword>
<dbReference type="SUPFAM" id="SSF53927">
    <property type="entry name" value="Cytidine deaminase-like"/>
    <property type="match status" value="1"/>
</dbReference>
<dbReference type="PANTHER" id="PTHR38011">
    <property type="entry name" value="DIHYDROFOLATE REDUCTASE FAMILY PROTEIN (AFU_ORTHOLOGUE AFUA_8G06820)"/>
    <property type="match status" value="1"/>
</dbReference>
<evidence type="ECO:0000256" key="15">
    <source>
        <dbReference type="PIRSR" id="PIRSR006769-1"/>
    </source>
</evidence>
<dbReference type="AlphaFoldDB" id="A0A9X2MGQ2"/>
<dbReference type="Pfam" id="PF01872">
    <property type="entry name" value="RibD_C"/>
    <property type="match status" value="1"/>
</dbReference>
<dbReference type="CDD" id="cd01284">
    <property type="entry name" value="Riboflavin_deaminase-reductase"/>
    <property type="match status" value="1"/>
</dbReference>
<keyword evidence="9 14" id="KW-0521">NADP</keyword>
<keyword evidence="14" id="KW-0686">Riboflavin biosynthesis</keyword>
<name>A0A9X2MGQ2_9FIRM</name>
<feature type="binding site" evidence="16">
    <location>
        <position position="225"/>
    </location>
    <ligand>
        <name>NADP(+)</name>
        <dbReference type="ChEBI" id="CHEBI:58349"/>
    </ligand>
</feature>
<evidence type="ECO:0000256" key="17">
    <source>
        <dbReference type="PIRSR" id="PIRSR006769-3"/>
    </source>
</evidence>
<protein>
    <recommendedName>
        <fullName evidence="14">Riboflavin biosynthesis protein RibD</fullName>
    </recommendedName>
    <domain>
        <recommendedName>
            <fullName evidence="14">Diaminohydroxyphosphoribosylaminopyrimidine deaminase</fullName>
            <shortName evidence="14">DRAP deaminase</shortName>
            <ecNumber evidence="14">3.5.4.26</ecNumber>
        </recommendedName>
        <alternativeName>
            <fullName evidence="14">Riboflavin-specific deaminase</fullName>
        </alternativeName>
    </domain>
    <domain>
        <recommendedName>
            <fullName evidence="14">5-amino-6-(5-phosphoribosylamino)uracil reductase</fullName>
            <ecNumber evidence="14">1.1.1.193</ecNumber>
        </recommendedName>
        <alternativeName>
            <fullName evidence="14">HTP reductase</fullName>
        </alternativeName>
    </domain>
</protein>
<dbReference type="NCBIfam" id="TIGR00227">
    <property type="entry name" value="ribD_Cterm"/>
    <property type="match status" value="1"/>
</dbReference>
<evidence type="ECO:0000256" key="14">
    <source>
        <dbReference type="PIRNR" id="PIRNR006769"/>
    </source>
</evidence>
<evidence type="ECO:0000313" key="20">
    <source>
        <dbReference type="Proteomes" id="UP001142078"/>
    </source>
</evidence>
<feature type="binding site" evidence="16">
    <location>
        <position position="172"/>
    </location>
    <ligand>
        <name>NADP(+)</name>
        <dbReference type="ChEBI" id="CHEBI:58349"/>
    </ligand>
</feature>
<feature type="binding site" evidence="16">
    <location>
        <position position="170"/>
    </location>
    <ligand>
        <name>substrate</name>
    </ligand>
</feature>
<feature type="binding site" evidence="17">
    <location>
        <position position="52"/>
    </location>
    <ligand>
        <name>Zn(2+)</name>
        <dbReference type="ChEBI" id="CHEBI:29105"/>
        <note>catalytic</note>
    </ligand>
</feature>
<dbReference type="EMBL" id="JANJZL010000002">
    <property type="protein sequence ID" value="MCR2043241.1"/>
    <property type="molecule type" value="Genomic_DNA"/>
</dbReference>
<evidence type="ECO:0000256" key="3">
    <source>
        <dbReference type="ARBA" id="ARBA00004910"/>
    </source>
</evidence>
<dbReference type="SUPFAM" id="SSF53597">
    <property type="entry name" value="Dihydrofolate reductase-like"/>
    <property type="match status" value="1"/>
</dbReference>
<dbReference type="InterPro" id="IPR004794">
    <property type="entry name" value="Eubact_RibD"/>
</dbReference>
<evidence type="ECO:0000256" key="7">
    <source>
        <dbReference type="ARBA" id="ARBA00022801"/>
    </source>
</evidence>
<dbReference type="GO" id="GO:0008835">
    <property type="term" value="F:diaminohydroxyphosphoribosylaminopyrimidine deaminase activity"/>
    <property type="evidence" value="ECO:0007669"/>
    <property type="project" value="UniProtKB-EC"/>
</dbReference>
<evidence type="ECO:0000256" key="8">
    <source>
        <dbReference type="ARBA" id="ARBA00022833"/>
    </source>
</evidence>
<dbReference type="EC" id="1.1.1.193" evidence="14"/>
<gene>
    <name evidence="19" type="primary">ribD</name>
    <name evidence="19" type="ORF">NSA23_03820</name>
</gene>
<feature type="binding site" evidence="16">
    <location>
        <begin position="299"/>
        <end position="305"/>
    </location>
    <ligand>
        <name>NADP(+)</name>
        <dbReference type="ChEBI" id="CHEBI:58349"/>
    </ligand>
</feature>
<keyword evidence="10 14" id="KW-0560">Oxidoreductase</keyword>
<feature type="binding site" evidence="16">
    <location>
        <position position="297"/>
    </location>
    <ligand>
        <name>substrate</name>
    </ligand>
</feature>
<dbReference type="InterPro" id="IPR002734">
    <property type="entry name" value="RibDG_C"/>
</dbReference>
<comment type="function">
    <text evidence="1 14">Converts 2,5-diamino-6-(ribosylamino)-4(3h)-pyrimidinone 5'-phosphate into 5-amino-6-(ribosylamino)-2,4(1h,3h)-pyrimidinedione 5'-phosphate.</text>
</comment>
<evidence type="ECO:0000256" key="2">
    <source>
        <dbReference type="ARBA" id="ARBA00004882"/>
    </source>
</evidence>
<dbReference type="RefSeq" id="WP_042680049.1">
    <property type="nucleotide sequence ID" value="NZ_CABKTM010000016.1"/>
</dbReference>
<comment type="catalytic activity">
    <reaction evidence="13 14">
        <text>2,5-diamino-6-hydroxy-4-(5-phosphoribosylamino)-pyrimidine + H2O + H(+) = 5-amino-6-(5-phospho-D-ribosylamino)uracil + NH4(+)</text>
        <dbReference type="Rhea" id="RHEA:21868"/>
        <dbReference type="ChEBI" id="CHEBI:15377"/>
        <dbReference type="ChEBI" id="CHEBI:15378"/>
        <dbReference type="ChEBI" id="CHEBI:28938"/>
        <dbReference type="ChEBI" id="CHEBI:58453"/>
        <dbReference type="ChEBI" id="CHEBI:58614"/>
        <dbReference type="EC" id="3.5.4.26"/>
    </reaction>
</comment>
<dbReference type="Proteomes" id="UP001142078">
    <property type="component" value="Unassembled WGS sequence"/>
</dbReference>
<dbReference type="InterPro" id="IPR002125">
    <property type="entry name" value="CMP_dCMP_dom"/>
</dbReference>
<dbReference type="Pfam" id="PF00383">
    <property type="entry name" value="dCMP_cyt_deam_1"/>
    <property type="match status" value="1"/>
</dbReference>
<evidence type="ECO:0000256" key="4">
    <source>
        <dbReference type="ARBA" id="ARBA00005259"/>
    </source>
</evidence>
<dbReference type="Gene3D" id="3.40.140.10">
    <property type="entry name" value="Cytidine Deaminase, domain 2"/>
    <property type="match status" value="1"/>
</dbReference>
<dbReference type="GO" id="GO:0050661">
    <property type="term" value="F:NADP binding"/>
    <property type="evidence" value="ECO:0007669"/>
    <property type="project" value="InterPro"/>
</dbReference>
<feature type="binding site" evidence="16">
    <location>
        <position position="209"/>
    </location>
    <ligand>
        <name>substrate</name>
    </ligand>
</feature>
<comment type="cofactor">
    <cofactor evidence="14 17">
        <name>Zn(2+)</name>
        <dbReference type="ChEBI" id="CHEBI:29105"/>
    </cofactor>
    <text evidence="14 17">Binds 1 zinc ion.</text>
</comment>
<feature type="binding site" evidence="16">
    <location>
        <position position="198"/>
    </location>
    <ligand>
        <name>NADP(+)</name>
        <dbReference type="ChEBI" id="CHEBI:58349"/>
    </ligand>
</feature>
<evidence type="ECO:0000256" key="9">
    <source>
        <dbReference type="ARBA" id="ARBA00022857"/>
    </source>
</evidence>
<evidence type="ECO:0000256" key="16">
    <source>
        <dbReference type="PIRSR" id="PIRSR006769-2"/>
    </source>
</evidence>
<comment type="caution">
    <text evidence="19">The sequence shown here is derived from an EMBL/GenBank/DDBJ whole genome shotgun (WGS) entry which is preliminary data.</text>
</comment>
<feature type="domain" description="CMP/dCMP-type deaminase" evidence="18">
    <location>
        <begin position="3"/>
        <end position="116"/>
    </location>
</feature>
<evidence type="ECO:0000256" key="10">
    <source>
        <dbReference type="ARBA" id="ARBA00023002"/>
    </source>
</evidence>
<evidence type="ECO:0000313" key="19">
    <source>
        <dbReference type="EMBL" id="MCR2043241.1"/>
    </source>
</evidence>
<dbReference type="PROSITE" id="PS51747">
    <property type="entry name" value="CYT_DCMP_DEAMINASES_2"/>
    <property type="match status" value="1"/>
</dbReference>
<feature type="binding site" evidence="17">
    <location>
        <position position="77"/>
    </location>
    <ligand>
        <name>Zn(2+)</name>
        <dbReference type="ChEBI" id="CHEBI:29105"/>
        <note>catalytic</note>
    </ligand>
</feature>
<comment type="catalytic activity">
    <reaction evidence="12 14">
        <text>5-amino-6-(5-phospho-D-ribitylamino)uracil + NADP(+) = 5-amino-6-(5-phospho-D-ribosylamino)uracil + NADPH + H(+)</text>
        <dbReference type="Rhea" id="RHEA:17845"/>
        <dbReference type="ChEBI" id="CHEBI:15378"/>
        <dbReference type="ChEBI" id="CHEBI:57783"/>
        <dbReference type="ChEBI" id="CHEBI:58349"/>
        <dbReference type="ChEBI" id="CHEBI:58421"/>
        <dbReference type="ChEBI" id="CHEBI:58453"/>
        <dbReference type="EC" id="1.1.1.193"/>
    </reaction>
</comment>
<dbReference type="PIRSF" id="PIRSF006769">
    <property type="entry name" value="RibD"/>
    <property type="match status" value="1"/>
</dbReference>
<dbReference type="InterPro" id="IPR011549">
    <property type="entry name" value="RibD_C"/>
</dbReference>
<evidence type="ECO:0000256" key="6">
    <source>
        <dbReference type="ARBA" id="ARBA00022723"/>
    </source>
</evidence>
<sequence>MTCVDEYFMDKALELSKKGIGFVNPNPIVGALIVKDGDIIGSGYHEAYGKAHAEINAFNSVKDNVEGATMYITLEPCSHYGKNAPCVNEIIRRKIKRVVIAMKDPNPLVSGKGIELLLKNNIDVKVGVLEEEAEKNNEIFIKYIKTKKPFCILKAGMSLDGKIATYSGESKWITSDESRKYSHKLRNKVSGILVGINTVLKDDPILNIRIEDGVYKNPTRIVLDSHGKIPLKSKLLTTLDIANTMVVVTEKAAKDKIKNIENTGAEVIVSPLKEGKVDLNFLVDELGKRKIDSILIEGGGEVNFSFLKEDLVDKAIFFIAPKIIGGASAKTPVEGRGIGLLKDVPQLKNIDTFKLGKDLVVEGYL</sequence>
<feature type="binding site" evidence="16">
    <location>
        <position position="156"/>
    </location>
    <ligand>
        <name>NADP(+)</name>
        <dbReference type="ChEBI" id="CHEBI:58349"/>
    </ligand>
</feature>
<dbReference type="InterPro" id="IPR016193">
    <property type="entry name" value="Cytidine_deaminase-like"/>
</dbReference>
<comment type="similarity">
    <text evidence="4 14">In the N-terminal section; belongs to the cytidine and deoxycytidylate deaminase family.</text>
</comment>
<feature type="binding site" evidence="16">
    <location>
        <position position="202"/>
    </location>
    <ligand>
        <name>NADP(+)</name>
        <dbReference type="ChEBI" id="CHEBI:58349"/>
    </ligand>
</feature>
<dbReference type="Gene3D" id="3.40.430.10">
    <property type="entry name" value="Dihydrofolate Reductase, subunit A"/>
    <property type="match status" value="1"/>
</dbReference>
<comment type="pathway">
    <text evidence="3 14">Cofactor biosynthesis; riboflavin biosynthesis; 5-amino-6-(D-ribitylamino)uracil from GTP: step 3/4.</text>
</comment>
<dbReference type="GO" id="GO:0009231">
    <property type="term" value="P:riboflavin biosynthetic process"/>
    <property type="evidence" value="ECO:0007669"/>
    <property type="project" value="UniProtKB-KW"/>
</dbReference>
<evidence type="ECO:0000256" key="1">
    <source>
        <dbReference type="ARBA" id="ARBA00002151"/>
    </source>
</evidence>
<feature type="binding site" evidence="17">
    <location>
        <position position="86"/>
    </location>
    <ligand>
        <name>Zn(2+)</name>
        <dbReference type="ChEBI" id="CHEBI:29105"/>
        <note>catalytic</note>
    </ligand>
</feature>
<dbReference type="PANTHER" id="PTHR38011:SF7">
    <property type="entry name" value="2,5-DIAMINO-6-RIBOSYLAMINO-4(3H)-PYRIMIDINONE 5'-PHOSPHATE REDUCTASE"/>
    <property type="match status" value="1"/>
</dbReference>
<dbReference type="GO" id="GO:0046872">
    <property type="term" value="F:metal ion binding"/>
    <property type="evidence" value="ECO:0007669"/>
    <property type="project" value="UniProtKB-KW"/>
</dbReference>
<keyword evidence="20" id="KW-1185">Reference proteome</keyword>
<dbReference type="GO" id="GO:0008703">
    <property type="term" value="F:5-amino-6-(5-phosphoribosylamino)uracil reductase activity"/>
    <property type="evidence" value="ECO:0007669"/>
    <property type="project" value="UniProtKB-EC"/>
</dbReference>
<comment type="similarity">
    <text evidence="5 14">In the C-terminal section; belongs to the HTP reductase family.</text>
</comment>
<feature type="binding site" evidence="16">
    <location>
        <position position="206"/>
    </location>
    <ligand>
        <name>substrate</name>
    </ligand>
</feature>
<evidence type="ECO:0000259" key="18">
    <source>
        <dbReference type="PROSITE" id="PS51747"/>
    </source>
</evidence>
<dbReference type="FunFam" id="3.40.140.10:FF:000025">
    <property type="entry name" value="Riboflavin biosynthesis protein RibD"/>
    <property type="match status" value="1"/>
</dbReference>
<dbReference type="InterPro" id="IPR050765">
    <property type="entry name" value="Riboflavin_Biosynth_HTPR"/>
</dbReference>
<evidence type="ECO:0000256" key="5">
    <source>
        <dbReference type="ARBA" id="ARBA00007417"/>
    </source>
</evidence>
<feature type="binding site" evidence="16">
    <location>
        <position position="186"/>
    </location>
    <ligand>
        <name>substrate</name>
    </ligand>
</feature>
<keyword evidence="11" id="KW-0511">Multifunctional enzyme</keyword>
<feature type="active site" description="Proton donor" evidence="15">
    <location>
        <position position="54"/>
    </location>
</feature>
<comment type="pathway">
    <text evidence="2 14">Cofactor biosynthesis; riboflavin biosynthesis; 5-amino-6-(D-ribitylamino)uracil from GTP: step 2/4.</text>
</comment>
<dbReference type="NCBIfam" id="TIGR00326">
    <property type="entry name" value="eubact_ribD"/>
    <property type="match status" value="1"/>
</dbReference>
<evidence type="ECO:0000256" key="11">
    <source>
        <dbReference type="ARBA" id="ARBA00023268"/>
    </source>
</evidence>
<evidence type="ECO:0000256" key="13">
    <source>
        <dbReference type="ARBA" id="ARBA00049886"/>
    </source>
</evidence>